<accession>A0AAD4WP05</accession>
<feature type="compositionally biased region" description="Basic residues" evidence="1">
    <location>
        <begin position="80"/>
        <end position="92"/>
    </location>
</feature>
<evidence type="ECO:0000313" key="3">
    <source>
        <dbReference type="Proteomes" id="UP001054821"/>
    </source>
</evidence>
<evidence type="ECO:0000256" key="1">
    <source>
        <dbReference type="SAM" id="MobiDB-lite"/>
    </source>
</evidence>
<proteinExistence type="predicted"/>
<dbReference type="EMBL" id="JAJFAZ020000002">
    <property type="protein sequence ID" value="KAI5345587.1"/>
    <property type="molecule type" value="Genomic_DNA"/>
</dbReference>
<keyword evidence="3" id="KW-1185">Reference proteome</keyword>
<dbReference type="AlphaFoldDB" id="A0AAD4WP05"/>
<organism evidence="2 3">
    <name type="scientific">Prunus dulcis</name>
    <name type="common">Almond</name>
    <name type="synonym">Amygdalus dulcis</name>
    <dbReference type="NCBI Taxonomy" id="3755"/>
    <lineage>
        <taxon>Eukaryota</taxon>
        <taxon>Viridiplantae</taxon>
        <taxon>Streptophyta</taxon>
        <taxon>Embryophyta</taxon>
        <taxon>Tracheophyta</taxon>
        <taxon>Spermatophyta</taxon>
        <taxon>Magnoliopsida</taxon>
        <taxon>eudicotyledons</taxon>
        <taxon>Gunneridae</taxon>
        <taxon>Pentapetalae</taxon>
        <taxon>rosids</taxon>
        <taxon>fabids</taxon>
        <taxon>Rosales</taxon>
        <taxon>Rosaceae</taxon>
        <taxon>Amygdaloideae</taxon>
        <taxon>Amygdaleae</taxon>
        <taxon>Prunus</taxon>
    </lineage>
</organism>
<evidence type="ECO:0000313" key="2">
    <source>
        <dbReference type="EMBL" id="KAI5345587.1"/>
    </source>
</evidence>
<reference evidence="2 3" key="1">
    <citation type="journal article" date="2022" name="G3 (Bethesda)">
        <title>Whole-genome sequence and methylome profiling of the almond [Prunus dulcis (Mill.) D.A. Webb] cultivar 'Nonpareil'.</title>
        <authorList>
            <person name="D'Amico-Willman K.M."/>
            <person name="Ouma W.Z."/>
            <person name="Meulia T."/>
            <person name="Sideli G.M."/>
            <person name="Gradziel T.M."/>
            <person name="Fresnedo-Ramirez J."/>
        </authorList>
    </citation>
    <scope>NUCLEOTIDE SEQUENCE [LARGE SCALE GENOMIC DNA]</scope>
    <source>
        <strain evidence="2">Clone GOH B32 T37-40</strain>
    </source>
</reference>
<name>A0AAD4WP05_PRUDU</name>
<protein>
    <submittedName>
        <fullName evidence="2">Uncharacterized protein</fullName>
    </submittedName>
</protein>
<comment type="caution">
    <text evidence="2">The sequence shown here is derived from an EMBL/GenBank/DDBJ whole genome shotgun (WGS) entry which is preliminary data.</text>
</comment>
<feature type="region of interest" description="Disordered" evidence="1">
    <location>
        <begin position="61"/>
        <end position="123"/>
    </location>
</feature>
<gene>
    <name evidence="2" type="ORF">L3X38_013464</name>
</gene>
<feature type="compositionally biased region" description="Polar residues" evidence="1">
    <location>
        <begin position="100"/>
        <end position="117"/>
    </location>
</feature>
<sequence>MRSIIKPQLGSNYDGFSCGTGDSQDVQHLRRFQTARTPPSDLRLRRRFLQKLHLFLLYPAHPFSPIENPANGGGDDVKTRRNCRRRRRRFRPSRAAPSLGTGTPTTHTQQAGPSQGQAAWDYL</sequence>
<dbReference type="Proteomes" id="UP001054821">
    <property type="component" value="Chromosome 2"/>
</dbReference>